<proteinExistence type="predicted"/>
<dbReference type="EMBL" id="EQ962655">
    <property type="protein sequence ID" value="EED17403.1"/>
    <property type="molecule type" value="Genomic_DNA"/>
</dbReference>
<dbReference type="OrthoDB" id="72726at2759"/>
<evidence type="ECO:0000313" key="3">
    <source>
        <dbReference type="Proteomes" id="UP000001745"/>
    </source>
</evidence>
<evidence type="ECO:0000256" key="1">
    <source>
        <dbReference type="SAM" id="MobiDB-lite"/>
    </source>
</evidence>
<evidence type="ECO:0008006" key="4">
    <source>
        <dbReference type="Google" id="ProtNLM"/>
    </source>
</evidence>
<dbReference type="HOGENOM" id="CLU_066073_0_0_1"/>
<dbReference type="AlphaFoldDB" id="B8MAH9"/>
<gene>
    <name evidence="2" type="ORF">TSTA_112360</name>
</gene>
<dbReference type="PANTHER" id="PTHR38790">
    <property type="entry name" value="2EXR DOMAIN-CONTAINING PROTEIN-RELATED"/>
    <property type="match status" value="1"/>
</dbReference>
<dbReference type="RefSeq" id="XP_002481395.1">
    <property type="nucleotide sequence ID" value="XM_002481350.1"/>
</dbReference>
<dbReference type="InParanoid" id="B8MAH9"/>
<keyword evidence="3" id="KW-1185">Reference proteome</keyword>
<reference evidence="3" key="1">
    <citation type="journal article" date="2015" name="Genome Announc.">
        <title>Genome sequence of the AIDS-associated pathogen Penicillium marneffei (ATCC18224) and its near taxonomic relative Talaromyces stipitatus (ATCC10500).</title>
        <authorList>
            <person name="Nierman W.C."/>
            <person name="Fedorova-Abrams N.D."/>
            <person name="Andrianopoulos A."/>
        </authorList>
    </citation>
    <scope>NUCLEOTIDE SEQUENCE [LARGE SCALE GENOMIC DNA]</scope>
    <source>
        <strain evidence="3">ATCC 10500 / CBS 375.48 / QM 6759 / NRRL 1006</strain>
    </source>
</reference>
<feature type="compositionally biased region" description="Basic and acidic residues" evidence="1">
    <location>
        <begin position="1"/>
        <end position="18"/>
    </location>
</feature>
<accession>B8MAH9</accession>
<organism evidence="2 3">
    <name type="scientific">Talaromyces stipitatus (strain ATCC 10500 / CBS 375.48 / QM 6759 / NRRL 1006)</name>
    <name type="common">Penicillium stipitatum</name>
    <dbReference type="NCBI Taxonomy" id="441959"/>
    <lineage>
        <taxon>Eukaryota</taxon>
        <taxon>Fungi</taxon>
        <taxon>Dikarya</taxon>
        <taxon>Ascomycota</taxon>
        <taxon>Pezizomycotina</taxon>
        <taxon>Eurotiomycetes</taxon>
        <taxon>Eurotiomycetidae</taxon>
        <taxon>Eurotiales</taxon>
        <taxon>Trichocomaceae</taxon>
        <taxon>Talaromyces</taxon>
        <taxon>Talaromyces sect. Talaromyces</taxon>
    </lineage>
</organism>
<dbReference type="PhylomeDB" id="B8MAH9"/>
<protein>
    <recommendedName>
        <fullName evidence="4">F-box domain protein</fullName>
    </recommendedName>
</protein>
<dbReference type="Proteomes" id="UP000001745">
    <property type="component" value="Unassembled WGS sequence"/>
</dbReference>
<dbReference type="eggNOG" id="ENOG502SN4M">
    <property type="taxonomic scope" value="Eukaryota"/>
</dbReference>
<sequence length="359" mass="41083">MARPQESRLKGTAKEKNESQPAVSQDSCMLLRLPGEIRNLIYSHLFTSTRLTFGERSTSRVSAKRMKPAPNSLAILRTCSLVKQEAGGLWLGQVLFNFENPEDMLDKLSELPSTTLSQIRYIRVGDDDDVYYRLVWVLKLLPDLCLDTLSVLGMSNGDIAYDTLSGLVKYGNGWKELRYITPNSEMLGFKRLDLFMADPYWRQPQPSTWNDILIQRDGLDSRASVTIYRSTQSGTPGAVLKPETRQLFEQKPSTEDLEMFGVEEDKQLLGMNERGKELLVVVRRGYQADISEQDSPPYLLENDIRQWAHGLTWAEIRRQCIDFLAESSDDDDPDFIEKGEDVEADRYNDVDEYEWNSVI</sequence>
<feature type="region of interest" description="Disordered" evidence="1">
    <location>
        <begin position="1"/>
        <end position="25"/>
    </location>
</feature>
<dbReference type="GeneID" id="8105702"/>
<name>B8MAH9_TALSN</name>
<dbReference type="OMA" id="NGWKELR"/>
<dbReference type="VEuPathDB" id="FungiDB:TSTA_112360"/>
<evidence type="ECO:0000313" key="2">
    <source>
        <dbReference type="EMBL" id="EED17403.1"/>
    </source>
</evidence>